<protein>
    <submittedName>
        <fullName evidence="1">Uncharacterized protein</fullName>
    </submittedName>
</protein>
<name>A0ABW0UW26_9ACTN</name>
<gene>
    <name evidence="1" type="ORF">ACFPZJ_27035</name>
</gene>
<accession>A0ABW0UW26</accession>
<reference evidence="2" key="1">
    <citation type="journal article" date="2019" name="Int. J. Syst. Evol. Microbiol.">
        <title>The Global Catalogue of Microorganisms (GCM) 10K type strain sequencing project: providing services to taxonomists for standard genome sequencing and annotation.</title>
        <authorList>
            <consortium name="The Broad Institute Genomics Platform"/>
            <consortium name="The Broad Institute Genome Sequencing Center for Infectious Disease"/>
            <person name="Wu L."/>
            <person name="Ma J."/>
        </authorList>
    </citation>
    <scope>NUCLEOTIDE SEQUENCE [LARGE SCALE GENOMIC DNA]</scope>
    <source>
        <strain evidence="2">CGMCC 4.7248</strain>
    </source>
</reference>
<keyword evidence="2" id="KW-1185">Reference proteome</keyword>
<comment type="caution">
    <text evidence="1">The sequence shown here is derived from an EMBL/GenBank/DDBJ whole genome shotgun (WGS) entry which is preliminary data.</text>
</comment>
<evidence type="ECO:0000313" key="2">
    <source>
        <dbReference type="Proteomes" id="UP001596154"/>
    </source>
</evidence>
<evidence type="ECO:0000313" key="1">
    <source>
        <dbReference type="EMBL" id="MFC5637368.1"/>
    </source>
</evidence>
<dbReference type="Proteomes" id="UP001596154">
    <property type="component" value="Unassembled WGS sequence"/>
</dbReference>
<dbReference type="EMBL" id="JBHSNY010000009">
    <property type="protein sequence ID" value="MFC5637368.1"/>
    <property type="molecule type" value="Genomic_DNA"/>
</dbReference>
<sequence>MSLAVPERPPAADTDEKVRSFQLLAWCKLSGQADMVALASRYTALGKWFKESADTETSAVDADALRPVCTSLARDTVTARKRLGVPDPHLGRAWSTLLAKGRDAAGECTSVLDSETDDVQRNTKMLEQLFGAYEQAGETLPTLTDRVTTALEQWPQWEAD</sequence>
<proteinExistence type="predicted"/>
<dbReference type="RefSeq" id="WP_381026598.1">
    <property type="nucleotide sequence ID" value="NZ_JBHSNY010000009.1"/>
</dbReference>
<organism evidence="1 2">
    <name type="scientific">Streptomyces bullii</name>
    <dbReference type="NCBI Taxonomy" id="349910"/>
    <lineage>
        <taxon>Bacteria</taxon>
        <taxon>Bacillati</taxon>
        <taxon>Actinomycetota</taxon>
        <taxon>Actinomycetes</taxon>
        <taxon>Kitasatosporales</taxon>
        <taxon>Streptomycetaceae</taxon>
        <taxon>Streptomyces</taxon>
    </lineage>
</organism>